<sequence>MTHDHDHSLLDWDEMTPLLERGAELETPLYRRAADWMGELLPVPAVRRVVDFGSGPGVLTAVLAEAFPYASLVAVDPTPQLLERAADRARHGGYGDRFESRHAELPLRPGQRDDLGGADLVWAGNVVHHVGDQRAALAELGGLLRPGGLLAVVEGGLPSRALPRDLGMGRPGLEARIDAAHAEWFQKMRDALPGATATTEDWRTLLTDAGLAPAGTRSFLLDIPAPVPAVVREHLVHVFTRQREVMGGLLAADDIAVLDRLLDPEDPQGLFLRPDLYQLSVRTVHLARR</sequence>
<reference evidence="5 6" key="1">
    <citation type="submission" date="2022-10" db="EMBL/GenBank/DDBJ databases">
        <title>Draft genome sequence of Streptomyces sp. YSPA8.</title>
        <authorList>
            <person name="Moriuchi R."/>
            <person name="Dohra H."/>
            <person name="Yamamura H."/>
            <person name="Kodani S."/>
        </authorList>
    </citation>
    <scope>NUCLEOTIDE SEQUENCE [LARGE SCALE GENOMIC DNA]</scope>
    <source>
        <strain evidence="5 6">YSPA8</strain>
    </source>
</reference>
<evidence type="ECO:0000313" key="6">
    <source>
        <dbReference type="Proteomes" id="UP001291653"/>
    </source>
</evidence>
<dbReference type="PANTHER" id="PTHR43464:SF19">
    <property type="entry name" value="UBIQUINONE BIOSYNTHESIS O-METHYLTRANSFERASE, MITOCHONDRIAL"/>
    <property type="match status" value="1"/>
</dbReference>
<dbReference type="SUPFAM" id="SSF53335">
    <property type="entry name" value="S-adenosyl-L-methionine-dependent methyltransferases"/>
    <property type="match status" value="1"/>
</dbReference>
<dbReference type="CDD" id="cd02440">
    <property type="entry name" value="AdoMet_MTases"/>
    <property type="match status" value="1"/>
</dbReference>
<gene>
    <name evidence="5" type="ORF">SYYSPA8_28415</name>
</gene>
<dbReference type="GO" id="GO:0032259">
    <property type="term" value="P:methylation"/>
    <property type="evidence" value="ECO:0007669"/>
    <property type="project" value="UniProtKB-KW"/>
</dbReference>
<evidence type="ECO:0000259" key="4">
    <source>
        <dbReference type="Pfam" id="PF08242"/>
    </source>
</evidence>
<dbReference type="InterPro" id="IPR029063">
    <property type="entry name" value="SAM-dependent_MTases_sf"/>
</dbReference>
<dbReference type="InterPro" id="IPR013217">
    <property type="entry name" value="Methyltransf_12"/>
</dbReference>
<dbReference type="RefSeq" id="WP_323450286.1">
    <property type="nucleotide sequence ID" value="NZ_BSBI01000014.1"/>
</dbReference>
<keyword evidence="2" id="KW-0808">Transferase</keyword>
<accession>A0ABQ5P6V1</accession>
<comment type="caution">
    <text evidence="5">The sequence shown here is derived from an EMBL/GenBank/DDBJ whole genome shotgun (WGS) entry which is preliminary data.</text>
</comment>
<proteinExistence type="predicted"/>
<organism evidence="5 6">
    <name type="scientific">Streptomyces yaizuensis</name>
    <dbReference type="NCBI Taxonomy" id="2989713"/>
    <lineage>
        <taxon>Bacteria</taxon>
        <taxon>Bacillati</taxon>
        <taxon>Actinomycetota</taxon>
        <taxon>Actinomycetes</taxon>
        <taxon>Kitasatosporales</taxon>
        <taxon>Streptomycetaceae</taxon>
        <taxon>Streptomyces</taxon>
    </lineage>
</organism>
<evidence type="ECO:0000256" key="1">
    <source>
        <dbReference type="ARBA" id="ARBA00022603"/>
    </source>
</evidence>
<evidence type="ECO:0000313" key="5">
    <source>
        <dbReference type="EMBL" id="GLF98302.1"/>
    </source>
</evidence>
<keyword evidence="6" id="KW-1185">Reference proteome</keyword>
<keyword evidence="3" id="KW-0949">S-adenosyl-L-methionine</keyword>
<name>A0ABQ5P6V1_9ACTN</name>
<feature type="domain" description="Methyltransferase type 12" evidence="4">
    <location>
        <begin position="50"/>
        <end position="150"/>
    </location>
</feature>
<dbReference type="Pfam" id="PF08242">
    <property type="entry name" value="Methyltransf_12"/>
    <property type="match status" value="1"/>
</dbReference>
<dbReference type="Gene3D" id="3.40.50.150">
    <property type="entry name" value="Vaccinia Virus protein VP39"/>
    <property type="match status" value="1"/>
</dbReference>
<evidence type="ECO:0000256" key="3">
    <source>
        <dbReference type="ARBA" id="ARBA00022691"/>
    </source>
</evidence>
<evidence type="ECO:0000256" key="2">
    <source>
        <dbReference type="ARBA" id="ARBA00022679"/>
    </source>
</evidence>
<keyword evidence="1 5" id="KW-0489">Methyltransferase</keyword>
<dbReference type="Proteomes" id="UP001291653">
    <property type="component" value="Unassembled WGS sequence"/>
</dbReference>
<dbReference type="PANTHER" id="PTHR43464">
    <property type="entry name" value="METHYLTRANSFERASE"/>
    <property type="match status" value="1"/>
</dbReference>
<dbReference type="GO" id="GO:0008168">
    <property type="term" value="F:methyltransferase activity"/>
    <property type="evidence" value="ECO:0007669"/>
    <property type="project" value="UniProtKB-KW"/>
</dbReference>
<dbReference type="EMBL" id="BSBI01000014">
    <property type="protein sequence ID" value="GLF98302.1"/>
    <property type="molecule type" value="Genomic_DNA"/>
</dbReference>
<protein>
    <submittedName>
        <fullName evidence="5">Class I SAM-dependent methyltransferase</fullName>
    </submittedName>
</protein>